<evidence type="ECO:0000256" key="1">
    <source>
        <dbReference type="SAM" id="SignalP"/>
    </source>
</evidence>
<feature type="signal peptide" evidence="1">
    <location>
        <begin position="1"/>
        <end position="23"/>
    </location>
</feature>
<dbReference type="RefSeq" id="WP_053938911.1">
    <property type="nucleotide sequence ID" value="NZ_LAQT01000027.1"/>
</dbReference>
<protein>
    <submittedName>
        <fullName evidence="3">PEP-CTERM motif protein</fullName>
    </submittedName>
</protein>
<dbReference type="Pfam" id="PF07589">
    <property type="entry name" value="PEP-CTERM"/>
    <property type="match status" value="1"/>
</dbReference>
<keyword evidence="4" id="KW-1185">Reference proteome</keyword>
<name>A0A0N0GM80_9NEIS</name>
<sequence length="243" mass="25743">MFSNYLKPALLGLACLAAAHAQAFTLDGGGSNAPFINLTSRDFQKPGADWTVQEYWQVQSPTAGWGGWAEISNTAYNALYGANVSFADSYALTNLSYGRATTGLSFYTDPDGLNPAQPFYFKGASAAAFTRAFGGDLFSSSTLTFTGYNGSAVVGSFTVDLSDTQFQWFDSPFANTALTSLDFTADAVGARWLIDDIGVVPVASTLAAPVPEPETWALFMLGGGAAFARTTARRRQRHAGAAQ</sequence>
<proteinExistence type="predicted"/>
<dbReference type="InterPro" id="IPR013424">
    <property type="entry name" value="Ice-binding_C"/>
</dbReference>
<organism evidence="3 4">
    <name type="scientific">Amantichitinum ursilacus</name>
    <dbReference type="NCBI Taxonomy" id="857265"/>
    <lineage>
        <taxon>Bacteria</taxon>
        <taxon>Pseudomonadati</taxon>
        <taxon>Pseudomonadota</taxon>
        <taxon>Betaproteobacteria</taxon>
        <taxon>Neisseriales</taxon>
        <taxon>Chitinibacteraceae</taxon>
        <taxon>Amantichitinum</taxon>
    </lineage>
</organism>
<dbReference type="STRING" id="857265.WG78_16515"/>
<keyword evidence="1" id="KW-0732">Signal</keyword>
<reference evidence="3 4" key="1">
    <citation type="submission" date="2015-07" db="EMBL/GenBank/DDBJ databases">
        <title>Draft genome sequence of the Amantichitinum ursilacus IGB-41, a new chitin-degrading bacterium.</title>
        <authorList>
            <person name="Kirstahler P."/>
            <person name="Guenther M."/>
            <person name="Grumaz C."/>
            <person name="Rupp S."/>
            <person name="Zibek S."/>
            <person name="Sohn K."/>
        </authorList>
    </citation>
    <scope>NUCLEOTIDE SEQUENCE [LARGE SCALE GENOMIC DNA]</scope>
    <source>
        <strain evidence="3 4">IGB-41</strain>
    </source>
</reference>
<dbReference type="EMBL" id="LAQT01000027">
    <property type="protein sequence ID" value="KPC50675.1"/>
    <property type="molecule type" value="Genomic_DNA"/>
</dbReference>
<evidence type="ECO:0000313" key="4">
    <source>
        <dbReference type="Proteomes" id="UP000037939"/>
    </source>
</evidence>
<feature type="domain" description="Ice-binding protein C-terminal" evidence="2">
    <location>
        <begin position="209"/>
        <end position="235"/>
    </location>
</feature>
<feature type="chain" id="PRO_5005849659" evidence="1">
    <location>
        <begin position="24"/>
        <end position="243"/>
    </location>
</feature>
<gene>
    <name evidence="3" type="ORF">WG78_16515</name>
</gene>
<dbReference type="NCBIfam" id="TIGR02595">
    <property type="entry name" value="PEP_CTERM"/>
    <property type="match status" value="1"/>
</dbReference>
<evidence type="ECO:0000313" key="3">
    <source>
        <dbReference type="EMBL" id="KPC50675.1"/>
    </source>
</evidence>
<dbReference type="AlphaFoldDB" id="A0A0N0GM80"/>
<evidence type="ECO:0000259" key="2">
    <source>
        <dbReference type="Pfam" id="PF07589"/>
    </source>
</evidence>
<accession>A0A0N0GM80</accession>
<dbReference type="Proteomes" id="UP000037939">
    <property type="component" value="Unassembled WGS sequence"/>
</dbReference>
<comment type="caution">
    <text evidence="3">The sequence shown here is derived from an EMBL/GenBank/DDBJ whole genome shotgun (WGS) entry which is preliminary data.</text>
</comment>